<comment type="function">
    <text evidence="5">Methylates the class 1 translation termination release factors RF1/PrfA and RF2/PrfB on the glutamine residue of the universally conserved GGQ motif.</text>
</comment>
<dbReference type="InterPro" id="IPR002052">
    <property type="entry name" value="DNA_methylase_N6_adenine_CS"/>
</dbReference>
<gene>
    <name evidence="5 8" type="primary">prmC</name>
    <name evidence="8" type="ORF">RM697_02630</name>
</gene>
<feature type="binding site" evidence="5">
    <location>
        <begin position="124"/>
        <end position="128"/>
    </location>
    <ligand>
        <name>S-adenosyl-L-methionine</name>
        <dbReference type="ChEBI" id="CHEBI:59789"/>
    </ligand>
</feature>
<dbReference type="PANTHER" id="PTHR18895">
    <property type="entry name" value="HEMK METHYLTRANSFERASE"/>
    <property type="match status" value="1"/>
</dbReference>
<keyword evidence="3 5" id="KW-0949">S-adenosyl-L-methionine</keyword>
<evidence type="ECO:0000256" key="5">
    <source>
        <dbReference type="HAMAP-Rule" id="MF_02126"/>
    </source>
</evidence>
<dbReference type="InterPro" id="IPR040758">
    <property type="entry name" value="PrmC_N"/>
</dbReference>
<organism evidence="8 9">
    <name type="scientific">Microcosmobacter mediterraneus</name>
    <dbReference type="NCBI Taxonomy" id="3075607"/>
    <lineage>
        <taxon>Bacteria</taxon>
        <taxon>Pseudomonadati</taxon>
        <taxon>Bacteroidota</taxon>
        <taxon>Flavobacteriia</taxon>
        <taxon>Flavobacteriales</taxon>
        <taxon>Flavobacteriaceae</taxon>
        <taxon>Microcosmobacter</taxon>
    </lineage>
</organism>
<reference evidence="8 9" key="1">
    <citation type="submission" date="2023-09" db="EMBL/GenBank/DDBJ databases">
        <authorList>
            <person name="Rey-Velasco X."/>
        </authorList>
    </citation>
    <scope>NUCLEOTIDE SEQUENCE [LARGE SCALE GENOMIC DNA]</scope>
    <source>
        <strain evidence="8 9">W332</strain>
    </source>
</reference>
<name>A0ABU2YH80_9FLAO</name>
<dbReference type="RefSeq" id="WP_311426290.1">
    <property type="nucleotide sequence ID" value="NZ_JAVRIA010000001.1"/>
</dbReference>
<comment type="similarity">
    <text evidence="5">Belongs to the protein N5-glutamine methyltransferase family. PrmC subfamily.</text>
</comment>
<proteinExistence type="inferred from homology"/>
<sequence>MILKILKRNCIEALVDLYPKEECEAFFYRLAEHILSMQRTDIALNGYVVVSGKKQEKFTEAIERLKTFEPIQYIIGSTAFFGLEFKVNTKVLIPRPETEELVDFIIKDSSVRATENPLRILDIGTGSGCISIALAKHLSKVNVFAVDVSEEALNLAKTNATLNDVDVRFLNVDILNDFTREDDFNELEFDVIVSNPPYVRESEKELMQPNVLNYEPHIALFVENNDPLLFYKAIIAFSQRFLAVKGILYFEINETLGKDMVKLLNDSGFGDIELKLDIFGKDRMIKAIKQ</sequence>
<dbReference type="NCBIfam" id="TIGR03534">
    <property type="entry name" value="RF_mod_PrmC"/>
    <property type="match status" value="1"/>
</dbReference>
<feature type="binding site" evidence="5">
    <location>
        <begin position="195"/>
        <end position="198"/>
    </location>
    <ligand>
        <name>substrate</name>
    </ligand>
</feature>
<dbReference type="Gene3D" id="3.40.50.150">
    <property type="entry name" value="Vaccinia Virus protein VP39"/>
    <property type="match status" value="1"/>
</dbReference>
<comment type="caution">
    <text evidence="8">The sequence shown here is derived from an EMBL/GenBank/DDBJ whole genome shotgun (WGS) entry which is preliminary data.</text>
</comment>
<evidence type="ECO:0000259" key="6">
    <source>
        <dbReference type="Pfam" id="PF05175"/>
    </source>
</evidence>
<feature type="binding site" evidence="5">
    <location>
        <position position="147"/>
    </location>
    <ligand>
        <name>S-adenosyl-L-methionine</name>
        <dbReference type="ChEBI" id="CHEBI:59789"/>
    </ligand>
</feature>
<dbReference type="EMBL" id="JAVRIA010000001">
    <property type="protein sequence ID" value="MDT0557527.1"/>
    <property type="molecule type" value="Genomic_DNA"/>
</dbReference>
<dbReference type="EC" id="2.1.1.297" evidence="5"/>
<keyword evidence="9" id="KW-1185">Reference proteome</keyword>
<dbReference type="SUPFAM" id="SSF53335">
    <property type="entry name" value="S-adenosyl-L-methionine-dependent methyltransferases"/>
    <property type="match status" value="1"/>
</dbReference>
<dbReference type="HAMAP" id="MF_02126">
    <property type="entry name" value="RF_methyltr_PrmC"/>
    <property type="match status" value="1"/>
</dbReference>
<dbReference type="PROSITE" id="PS00092">
    <property type="entry name" value="N6_MTASE"/>
    <property type="match status" value="1"/>
</dbReference>
<comment type="caution">
    <text evidence="5">Lacks conserved residue(s) required for the propagation of feature annotation.</text>
</comment>
<dbReference type="Pfam" id="PF05175">
    <property type="entry name" value="MTS"/>
    <property type="match status" value="1"/>
</dbReference>
<dbReference type="InterPro" id="IPR050320">
    <property type="entry name" value="N5-glutamine_MTase"/>
</dbReference>
<protein>
    <recommendedName>
        <fullName evidence="5">Release factor glutamine methyltransferase</fullName>
        <shortName evidence="5">RF MTase</shortName>
        <ecNumber evidence="5">2.1.1.297</ecNumber>
    </recommendedName>
    <alternativeName>
        <fullName evidence="5">N5-glutamine methyltransferase PrmC</fullName>
    </alternativeName>
    <alternativeName>
        <fullName evidence="5">Protein-(glutamine-N5) MTase PrmC</fullName>
    </alternativeName>
    <alternativeName>
        <fullName evidence="5">Protein-glutamine N-methyltransferase PrmC</fullName>
    </alternativeName>
</protein>
<dbReference type="Pfam" id="PF17827">
    <property type="entry name" value="PrmC_N"/>
    <property type="match status" value="1"/>
</dbReference>
<feature type="domain" description="Release factor glutamine methyltransferase N-terminal" evidence="7">
    <location>
        <begin position="21"/>
        <end position="76"/>
    </location>
</feature>
<evidence type="ECO:0000259" key="7">
    <source>
        <dbReference type="Pfam" id="PF17827"/>
    </source>
</evidence>
<dbReference type="InterPro" id="IPR029063">
    <property type="entry name" value="SAM-dependent_MTases_sf"/>
</dbReference>
<feature type="domain" description="Methyltransferase small" evidence="6">
    <location>
        <begin position="119"/>
        <end position="204"/>
    </location>
</feature>
<evidence type="ECO:0000313" key="8">
    <source>
        <dbReference type="EMBL" id="MDT0557527.1"/>
    </source>
</evidence>
<evidence type="ECO:0000256" key="1">
    <source>
        <dbReference type="ARBA" id="ARBA00022603"/>
    </source>
</evidence>
<dbReference type="InterPro" id="IPR007848">
    <property type="entry name" value="Small_mtfrase_dom"/>
</dbReference>
<dbReference type="InterPro" id="IPR004556">
    <property type="entry name" value="HemK-like"/>
</dbReference>
<evidence type="ECO:0000256" key="2">
    <source>
        <dbReference type="ARBA" id="ARBA00022679"/>
    </source>
</evidence>
<accession>A0ABU2YH80</accession>
<evidence type="ECO:0000313" key="9">
    <source>
        <dbReference type="Proteomes" id="UP001259492"/>
    </source>
</evidence>
<dbReference type="PANTHER" id="PTHR18895:SF74">
    <property type="entry name" value="MTRF1L RELEASE FACTOR GLUTAMINE METHYLTRANSFERASE"/>
    <property type="match status" value="1"/>
</dbReference>
<evidence type="ECO:0000256" key="3">
    <source>
        <dbReference type="ARBA" id="ARBA00022691"/>
    </source>
</evidence>
<keyword evidence="2 5" id="KW-0808">Transferase</keyword>
<dbReference type="InterPro" id="IPR019874">
    <property type="entry name" value="RF_methyltr_PrmC"/>
</dbReference>
<evidence type="ECO:0000256" key="4">
    <source>
        <dbReference type="ARBA" id="ARBA00048391"/>
    </source>
</evidence>
<dbReference type="Gene3D" id="1.10.8.10">
    <property type="entry name" value="DNA helicase RuvA subunit, C-terminal domain"/>
    <property type="match status" value="1"/>
</dbReference>
<dbReference type="GO" id="GO:0102559">
    <property type="term" value="F:peptide chain release factor N(5)-glutamine methyltransferase activity"/>
    <property type="evidence" value="ECO:0007669"/>
    <property type="project" value="UniProtKB-EC"/>
</dbReference>
<dbReference type="Proteomes" id="UP001259492">
    <property type="component" value="Unassembled WGS sequence"/>
</dbReference>
<feature type="binding site" evidence="5">
    <location>
        <position position="195"/>
    </location>
    <ligand>
        <name>S-adenosyl-L-methionine</name>
        <dbReference type="ChEBI" id="CHEBI:59789"/>
    </ligand>
</feature>
<dbReference type="NCBIfam" id="TIGR00536">
    <property type="entry name" value="hemK_fam"/>
    <property type="match status" value="1"/>
</dbReference>
<keyword evidence="1 5" id="KW-0489">Methyltransferase</keyword>
<dbReference type="CDD" id="cd02440">
    <property type="entry name" value="AdoMet_MTases"/>
    <property type="match status" value="1"/>
</dbReference>
<dbReference type="GO" id="GO:0032259">
    <property type="term" value="P:methylation"/>
    <property type="evidence" value="ECO:0007669"/>
    <property type="project" value="UniProtKB-KW"/>
</dbReference>
<comment type="catalytic activity">
    <reaction evidence="4 5">
        <text>L-glutaminyl-[peptide chain release factor] + S-adenosyl-L-methionine = N(5)-methyl-L-glutaminyl-[peptide chain release factor] + S-adenosyl-L-homocysteine + H(+)</text>
        <dbReference type="Rhea" id="RHEA:42896"/>
        <dbReference type="Rhea" id="RHEA-COMP:10271"/>
        <dbReference type="Rhea" id="RHEA-COMP:10272"/>
        <dbReference type="ChEBI" id="CHEBI:15378"/>
        <dbReference type="ChEBI" id="CHEBI:30011"/>
        <dbReference type="ChEBI" id="CHEBI:57856"/>
        <dbReference type="ChEBI" id="CHEBI:59789"/>
        <dbReference type="ChEBI" id="CHEBI:61891"/>
        <dbReference type="EC" id="2.1.1.297"/>
    </reaction>
</comment>